<gene>
    <name evidence="3" type="ORF">EJ04DRAFT_446703</name>
</gene>
<dbReference type="PANTHER" id="PTHR10333">
    <property type="entry name" value="INHIBITOR OF GROWTH PROTEIN"/>
    <property type="match status" value="1"/>
</dbReference>
<organism evidence="3 4">
    <name type="scientific">Polyplosphaeria fusca</name>
    <dbReference type="NCBI Taxonomy" id="682080"/>
    <lineage>
        <taxon>Eukaryota</taxon>
        <taxon>Fungi</taxon>
        <taxon>Dikarya</taxon>
        <taxon>Ascomycota</taxon>
        <taxon>Pezizomycotina</taxon>
        <taxon>Dothideomycetes</taxon>
        <taxon>Pleosporomycetidae</taxon>
        <taxon>Pleosporales</taxon>
        <taxon>Tetraplosphaeriaceae</taxon>
        <taxon>Polyplosphaeria</taxon>
    </lineage>
</organism>
<dbReference type="InterPro" id="IPR013083">
    <property type="entry name" value="Znf_RING/FYVE/PHD"/>
</dbReference>
<feature type="site" description="Histone H3K4me3 binding" evidence="2">
    <location>
        <position position="41"/>
    </location>
</feature>
<dbReference type="GO" id="GO:0070210">
    <property type="term" value="C:Rpd3L-Expanded complex"/>
    <property type="evidence" value="ECO:0007669"/>
    <property type="project" value="TreeGrafter"/>
</dbReference>
<keyword evidence="1" id="KW-0156">Chromatin regulator</keyword>
<evidence type="ECO:0000256" key="1">
    <source>
        <dbReference type="ARBA" id="ARBA00022853"/>
    </source>
</evidence>
<dbReference type="GO" id="GO:0006355">
    <property type="term" value="P:regulation of DNA-templated transcription"/>
    <property type="evidence" value="ECO:0007669"/>
    <property type="project" value="TreeGrafter"/>
</dbReference>
<comment type="caution">
    <text evidence="3">The sequence shown here is derived from an EMBL/GenBank/DDBJ whole genome shotgun (WGS) entry which is preliminary data.</text>
</comment>
<accession>A0A9P4UWV6</accession>
<evidence type="ECO:0000313" key="3">
    <source>
        <dbReference type="EMBL" id="KAF2729704.1"/>
    </source>
</evidence>
<name>A0A9P4UWV6_9PLEO</name>
<dbReference type="AlphaFoldDB" id="A0A9P4UWV6"/>
<dbReference type="Proteomes" id="UP000799444">
    <property type="component" value="Unassembled WGS sequence"/>
</dbReference>
<dbReference type="EMBL" id="ML996237">
    <property type="protein sequence ID" value="KAF2729704.1"/>
    <property type="molecule type" value="Genomic_DNA"/>
</dbReference>
<sequence length="66" mass="7534">MENDESDEESDGDTEDEATLCEPHYNCFCGNTSSEEMVACDNVMCSRKWFHLHCVNLVVTPDENEQ</sequence>
<dbReference type="SUPFAM" id="SSF57903">
    <property type="entry name" value="FYVE/PHD zinc finger"/>
    <property type="match status" value="1"/>
</dbReference>
<evidence type="ECO:0000313" key="4">
    <source>
        <dbReference type="Proteomes" id="UP000799444"/>
    </source>
</evidence>
<dbReference type="GO" id="GO:0033698">
    <property type="term" value="C:Rpd3L complex"/>
    <property type="evidence" value="ECO:0007669"/>
    <property type="project" value="TreeGrafter"/>
</dbReference>
<protein>
    <recommendedName>
        <fullName evidence="5">PHD-type domain-containing protein</fullName>
    </recommendedName>
</protein>
<feature type="site" description="Histone H3K4me3 binding" evidence="2">
    <location>
        <position position="37"/>
    </location>
</feature>
<keyword evidence="4" id="KW-1185">Reference proteome</keyword>
<dbReference type="InterPro" id="IPR011011">
    <property type="entry name" value="Znf_FYVE_PHD"/>
</dbReference>
<proteinExistence type="predicted"/>
<evidence type="ECO:0008006" key="5">
    <source>
        <dbReference type="Google" id="ProtNLM"/>
    </source>
</evidence>
<dbReference type="GO" id="GO:0006325">
    <property type="term" value="P:chromatin organization"/>
    <property type="evidence" value="ECO:0007669"/>
    <property type="project" value="UniProtKB-KW"/>
</dbReference>
<evidence type="ECO:0000256" key="2">
    <source>
        <dbReference type="PIRSR" id="PIRSR628651-50"/>
    </source>
</evidence>
<dbReference type="PANTHER" id="PTHR10333:SF42">
    <property type="entry name" value="INHIBITOR OF GROWTH PROTEIN 5"/>
    <property type="match status" value="1"/>
</dbReference>
<reference evidence="3" key="1">
    <citation type="journal article" date="2020" name="Stud. Mycol.">
        <title>101 Dothideomycetes genomes: a test case for predicting lifestyles and emergence of pathogens.</title>
        <authorList>
            <person name="Haridas S."/>
            <person name="Albert R."/>
            <person name="Binder M."/>
            <person name="Bloem J."/>
            <person name="Labutti K."/>
            <person name="Salamov A."/>
            <person name="Andreopoulos B."/>
            <person name="Baker S."/>
            <person name="Barry K."/>
            <person name="Bills G."/>
            <person name="Bluhm B."/>
            <person name="Cannon C."/>
            <person name="Castanera R."/>
            <person name="Culley D."/>
            <person name="Daum C."/>
            <person name="Ezra D."/>
            <person name="Gonzalez J."/>
            <person name="Henrissat B."/>
            <person name="Kuo A."/>
            <person name="Liang C."/>
            <person name="Lipzen A."/>
            <person name="Lutzoni F."/>
            <person name="Magnuson J."/>
            <person name="Mondo S."/>
            <person name="Nolan M."/>
            <person name="Ohm R."/>
            <person name="Pangilinan J."/>
            <person name="Park H.-J."/>
            <person name="Ramirez L."/>
            <person name="Alfaro M."/>
            <person name="Sun H."/>
            <person name="Tritt A."/>
            <person name="Yoshinaga Y."/>
            <person name="Zwiers L.-H."/>
            <person name="Turgeon B."/>
            <person name="Goodwin S."/>
            <person name="Spatafora J."/>
            <person name="Crous P."/>
            <person name="Grigoriev I."/>
        </authorList>
    </citation>
    <scope>NUCLEOTIDE SEQUENCE</scope>
    <source>
        <strain evidence="3">CBS 125425</strain>
    </source>
</reference>
<dbReference type="OrthoDB" id="3656564at2759"/>
<feature type="site" description="Histone H3K4me3 binding" evidence="2">
    <location>
        <position position="49"/>
    </location>
</feature>
<dbReference type="InterPro" id="IPR028651">
    <property type="entry name" value="ING_fam"/>
</dbReference>
<feature type="site" description="Histone H3K4me3 binding" evidence="2">
    <location>
        <position position="25"/>
    </location>
</feature>
<dbReference type="Gene3D" id="3.30.40.10">
    <property type="entry name" value="Zinc/RING finger domain, C3HC4 (zinc finger)"/>
    <property type="match status" value="1"/>
</dbReference>